<gene>
    <name evidence="2" type="ORF">ACFOHJ_01115</name>
</gene>
<keyword evidence="3" id="KW-1185">Reference proteome</keyword>
<dbReference type="PANTHER" id="PTHR34818">
    <property type="entry name" value="PROTEIN BLI-3"/>
    <property type="match status" value="1"/>
</dbReference>
<dbReference type="SUPFAM" id="SSF50475">
    <property type="entry name" value="FMN-binding split barrel"/>
    <property type="match status" value="1"/>
</dbReference>
<name>A0ABV7K3J0_9HYPH</name>
<dbReference type="EMBL" id="JBHRTK010000001">
    <property type="protein sequence ID" value="MFC3204804.1"/>
    <property type="molecule type" value="Genomic_DNA"/>
</dbReference>
<dbReference type="Pfam" id="PF16242">
    <property type="entry name" value="Pyrid_ox_like"/>
    <property type="match status" value="1"/>
</dbReference>
<proteinExistence type="predicted"/>
<comment type="caution">
    <text evidence="2">The sequence shown here is derived from an EMBL/GenBank/DDBJ whole genome shotgun (WGS) entry which is preliminary data.</text>
</comment>
<dbReference type="InterPro" id="IPR038725">
    <property type="entry name" value="YdaG_split_barrel_FMN-bd"/>
</dbReference>
<dbReference type="InterPro" id="IPR012349">
    <property type="entry name" value="Split_barrel_FMN-bd"/>
</dbReference>
<dbReference type="InterPro" id="IPR052917">
    <property type="entry name" value="Stress-Dev_Protein"/>
</dbReference>
<evidence type="ECO:0000313" key="2">
    <source>
        <dbReference type="EMBL" id="MFC3204804.1"/>
    </source>
</evidence>
<evidence type="ECO:0000313" key="3">
    <source>
        <dbReference type="Proteomes" id="UP001595583"/>
    </source>
</evidence>
<reference evidence="3" key="1">
    <citation type="journal article" date="2019" name="Int. J. Syst. Evol. Microbiol.">
        <title>The Global Catalogue of Microorganisms (GCM) 10K type strain sequencing project: providing services to taxonomists for standard genome sequencing and annotation.</title>
        <authorList>
            <consortium name="The Broad Institute Genomics Platform"/>
            <consortium name="The Broad Institute Genome Sequencing Center for Infectious Disease"/>
            <person name="Wu L."/>
            <person name="Ma J."/>
        </authorList>
    </citation>
    <scope>NUCLEOTIDE SEQUENCE [LARGE SCALE GENOMIC DNA]</scope>
    <source>
        <strain evidence="3">KCTC 52165</strain>
    </source>
</reference>
<dbReference type="Proteomes" id="UP001595583">
    <property type="component" value="Unassembled WGS sequence"/>
</dbReference>
<accession>A0ABV7K3J0</accession>
<dbReference type="RefSeq" id="WP_378217625.1">
    <property type="nucleotide sequence ID" value="NZ_JBHRTK010000001.1"/>
</dbReference>
<organism evidence="2 3">
    <name type="scientific">Aquamicrobium soli</name>
    <dbReference type="NCBI Taxonomy" id="1811518"/>
    <lineage>
        <taxon>Bacteria</taxon>
        <taxon>Pseudomonadati</taxon>
        <taxon>Pseudomonadota</taxon>
        <taxon>Alphaproteobacteria</taxon>
        <taxon>Hyphomicrobiales</taxon>
        <taxon>Phyllobacteriaceae</taxon>
        <taxon>Aquamicrobium</taxon>
    </lineage>
</organism>
<feature type="domain" description="General stress protein FMN-binding split barrel" evidence="1">
    <location>
        <begin position="7"/>
        <end position="148"/>
    </location>
</feature>
<dbReference type="Gene3D" id="2.30.110.10">
    <property type="entry name" value="Electron Transport, Fmn-binding Protein, Chain A"/>
    <property type="match status" value="1"/>
</dbReference>
<sequence length="152" mass="16929">MAADSDRERVWRLIEKIGYCMLAAREGRDIRARPMAAFAAPDENAIYFLVDGGSQKQAQSQSNVCLAFADVECQNYVSLSSHAELSNDRAKIKELWSTPARAWWESPDDPAIRVLKVTPKDAQYWDSPGTIMSYVEMLAAAVADNRPDSSGR</sequence>
<protein>
    <submittedName>
        <fullName evidence="2">Pyridoxamine 5'-phosphate oxidase family protein</fullName>
    </submittedName>
</protein>
<dbReference type="PANTHER" id="PTHR34818:SF1">
    <property type="entry name" value="PROTEIN BLI-3"/>
    <property type="match status" value="1"/>
</dbReference>
<evidence type="ECO:0000259" key="1">
    <source>
        <dbReference type="Pfam" id="PF16242"/>
    </source>
</evidence>